<dbReference type="CDD" id="cd05483">
    <property type="entry name" value="retropepsin_like_bacteria"/>
    <property type="match status" value="1"/>
</dbReference>
<accession>A0ABT7SVW9</accession>
<keyword evidence="1 3" id="KW-0378">Hydrolase</keyword>
<dbReference type="EC" id="3.4.23.-" evidence="3"/>
<dbReference type="InterPro" id="IPR034122">
    <property type="entry name" value="Retropepsin-like_bacterial"/>
</dbReference>
<dbReference type="PROSITE" id="PS50175">
    <property type="entry name" value="ASP_PROT_RETROV"/>
    <property type="match status" value="1"/>
</dbReference>
<evidence type="ECO:0000259" key="2">
    <source>
        <dbReference type="PROSITE" id="PS50175"/>
    </source>
</evidence>
<dbReference type="GO" id="GO:0016787">
    <property type="term" value="F:hydrolase activity"/>
    <property type="evidence" value="ECO:0007669"/>
    <property type="project" value="UniProtKB-KW"/>
</dbReference>
<dbReference type="RefSeq" id="WP_289364618.1">
    <property type="nucleotide sequence ID" value="NZ_JAUCBP010000007.1"/>
</dbReference>
<reference evidence="3 4" key="1">
    <citation type="submission" date="2023-06" db="EMBL/GenBank/DDBJ databases">
        <title>Alteromonas sp. ASW11-36 isolated from intertidal sand.</title>
        <authorList>
            <person name="Li Y."/>
        </authorList>
    </citation>
    <scope>NUCLEOTIDE SEQUENCE [LARGE SCALE GENOMIC DNA]</scope>
    <source>
        <strain evidence="3 4">ASW11-36</strain>
    </source>
</reference>
<protein>
    <submittedName>
        <fullName evidence="3">Retropepsin-like aspartic protease</fullName>
        <ecNumber evidence="3">3.4.23.-</ecNumber>
    </submittedName>
</protein>
<dbReference type="EMBL" id="JAUCBP010000007">
    <property type="protein sequence ID" value="MDM7860313.1"/>
    <property type="molecule type" value="Genomic_DNA"/>
</dbReference>
<dbReference type="InterPro" id="IPR021109">
    <property type="entry name" value="Peptidase_aspartic_dom_sf"/>
</dbReference>
<keyword evidence="4" id="KW-1185">Reference proteome</keyword>
<dbReference type="InterPro" id="IPR001969">
    <property type="entry name" value="Aspartic_peptidase_AS"/>
</dbReference>
<dbReference type="SUPFAM" id="SSF50630">
    <property type="entry name" value="Acid proteases"/>
    <property type="match status" value="1"/>
</dbReference>
<feature type="domain" description="Peptidase A2" evidence="2">
    <location>
        <begin position="280"/>
        <end position="368"/>
    </location>
</feature>
<sequence length="388" mass="43956">MAFFKFKLPWLLLIASLGLNVFLWRQLPVPLSTHAEQIELVEVPDDRTNAIPLTDTPEPIPSIVSGQDESSLQQSIASNDIDQLRQLLRDEDWPQLTVSLQEFLRANPDNNEALLIEAELVARTEPLGIALVNYYALLELPLEFETRKAIGEKIQQLFENATEQLRFDRAWDLLAELIEPLIQIEPDERRYLILLAEAYAQQANEVLMENVLAGLRYDDPAIASIRQILQRQIDQPDRDEQVAQLDAFTRPDKQSNITRIPLDRIGNQYTLELGFDNRPVRLMIDTGASTTAVTTRTWSRISSRVASQFIGVFKVNTAAGFIQAPMFTIKSISMGPLQFEDVSVMVIPSRMMGDDPERSPQGLLGMNILSQFNFQIDQQNATLLLSPR</sequence>
<comment type="caution">
    <text evidence="3">The sequence shown here is derived from an EMBL/GenBank/DDBJ whole genome shotgun (WGS) entry which is preliminary data.</text>
</comment>
<evidence type="ECO:0000256" key="1">
    <source>
        <dbReference type="ARBA" id="ARBA00022801"/>
    </source>
</evidence>
<evidence type="ECO:0000313" key="3">
    <source>
        <dbReference type="EMBL" id="MDM7860313.1"/>
    </source>
</evidence>
<dbReference type="Pfam" id="PF13650">
    <property type="entry name" value="Asp_protease_2"/>
    <property type="match status" value="1"/>
</dbReference>
<evidence type="ECO:0000313" key="4">
    <source>
        <dbReference type="Proteomes" id="UP001234343"/>
    </source>
</evidence>
<proteinExistence type="predicted"/>
<dbReference type="InterPro" id="IPR001995">
    <property type="entry name" value="Peptidase_A2_cat"/>
</dbReference>
<gene>
    <name evidence="3" type="ORF">QTP81_06870</name>
</gene>
<dbReference type="Proteomes" id="UP001234343">
    <property type="component" value="Unassembled WGS sequence"/>
</dbReference>
<dbReference type="Gene3D" id="2.40.70.10">
    <property type="entry name" value="Acid Proteases"/>
    <property type="match status" value="1"/>
</dbReference>
<organism evidence="3 4">
    <name type="scientific">Alteromonas arenosi</name>
    <dbReference type="NCBI Taxonomy" id="3055817"/>
    <lineage>
        <taxon>Bacteria</taxon>
        <taxon>Pseudomonadati</taxon>
        <taxon>Pseudomonadota</taxon>
        <taxon>Gammaproteobacteria</taxon>
        <taxon>Alteromonadales</taxon>
        <taxon>Alteromonadaceae</taxon>
        <taxon>Alteromonas/Salinimonas group</taxon>
        <taxon>Alteromonas</taxon>
    </lineage>
</organism>
<name>A0ABT7SVW9_9ALTE</name>
<dbReference type="PROSITE" id="PS00141">
    <property type="entry name" value="ASP_PROTEASE"/>
    <property type="match status" value="1"/>
</dbReference>